<dbReference type="InterPro" id="IPR002347">
    <property type="entry name" value="SDR_fam"/>
</dbReference>
<keyword evidence="2 5" id="KW-0560">Oxidoreductase</keyword>
<comment type="similarity">
    <text evidence="1 3">Belongs to the short-chain dehydrogenases/reductases (SDR) family.</text>
</comment>
<dbReference type="PRINTS" id="PR00081">
    <property type="entry name" value="GDHRDH"/>
</dbReference>
<accession>A0A5C6D9S5</accession>
<dbReference type="PANTHER" id="PTHR44196">
    <property type="entry name" value="DEHYDROGENASE/REDUCTASE SDR FAMILY MEMBER 7B"/>
    <property type="match status" value="1"/>
</dbReference>
<dbReference type="GO" id="GO:0008670">
    <property type="term" value="F:2,4-dienoyl-CoA reductase (NADPH) activity"/>
    <property type="evidence" value="ECO:0007669"/>
    <property type="project" value="UniProtKB-EC"/>
</dbReference>
<dbReference type="EC" id="1.3.1.34" evidence="5"/>
<dbReference type="SMART" id="SM00822">
    <property type="entry name" value="PKS_KR"/>
    <property type="match status" value="1"/>
</dbReference>
<name>A0A5C6D9S5_9BACT</name>
<comment type="caution">
    <text evidence="5">The sequence shown here is derived from an EMBL/GenBank/DDBJ whole genome shotgun (WGS) entry which is preliminary data.</text>
</comment>
<dbReference type="InterPro" id="IPR057326">
    <property type="entry name" value="KR_dom"/>
</dbReference>
<evidence type="ECO:0000256" key="2">
    <source>
        <dbReference type="ARBA" id="ARBA00023002"/>
    </source>
</evidence>
<evidence type="ECO:0000259" key="4">
    <source>
        <dbReference type="SMART" id="SM00822"/>
    </source>
</evidence>
<dbReference type="Pfam" id="PF00106">
    <property type="entry name" value="adh_short"/>
    <property type="match status" value="1"/>
</dbReference>
<gene>
    <name evidence="5" type="primary">fadH</name>
    <name evidence="5" type="ORF">Q31b_56770</name>
</gene>
<dbReference type="PROSITE" id="PS00061">
    <property type="entry name" value="ADH_SHORT"/>
    <property type="match status" value="1"/>
</dbReference>
<sequence length="271" mass="28991">MSTAKTNPVVLVTGGSAGLGRVIATTFASAGYRVAIVGRNQERLESARSAIGTTEQTLCCAADLTIEADAVRTIRQVGDHFGRLDVLVNCVGTSDRGAIENLTSERMIDLVEQNVCTTLHCSKAALPLLEESSGVIINIGSLAAKVGTRYLGGYCIAKHALAGMTQQMRLEWLSRGVHVGLINPGPIRRDDEGSRYQSKLDGNIPVEASRPGGGTKVKGLAADEVAAIVLDCVRRRRPDVILPRYLRLLITLGNLSPRLGDWLLLKFSSSK</sequence>
<dbReference type="EMBL" id="SJPY01000013">
    <property type="protein sequence ID" value="TWU33620.1"/>
    <property type="molecule type" value="Genomic_DNA"/>
</dbReference>
<dbReference type="InterPro" id="IPR020904">
    <property type="entry name" value="Sc_DH/Rdtase_CS"/>
</dbReference>
<evidence type="ECO:0000256" key="1">
    <source>
        <dbReference type="ARBA" id="ARBA00006484"/>
    </source>
</evidence>
<dbReference type="InterPro" id="IPR036291">
    <property type="entry name" value="NAD(P)-bd_dom_sf"/>
</dbReference>
<evidence type="ECO:0000313" key="5">
    <source>
        <dbReference type="EMBL" id="TWU33620.1"/>
    </source>
</evidence>
<dbReference type="PRINTS" id="PR00080">
    <property type="entry name" value="SDRFAMILY"/>
</dbReference>
<reference evidence="5 6" key="1">
    <citation type="submission" date="2019-02" db="EMBL/GenBank/DDBJ databases">
        <title>Deep-cultivation of Planctomycetes and their phenomic and genomic characterization uncovers novel biology.</title>
        <authorList>
            <person name="Wiegand S."/>
            <person name="Jogler M."/>
            <person name="Boedeker C."/>
            <person name="Pinto D."/>
            <person name="Vollmers J."/>
            <person name="Rivas-Marin E."/>
            <person name="Kohn T."/>
            <person name="Peeters S.H."/>
            <person name="Heuer A."/>
            <person name="Rast P."/>
            <person name="Oberbeckmann S."/>
            <person name="Bunk B."/>
            <person name="Jeske O."/>
            <person name="Meyerdierks A."/>
            <person name="Storesund J.E."/>
            <person name="Kallscheuer N."/>
            <person name="Luecker S."/>
            <person name="Lage O.M."/>
            <person name="Pohl T."/>
            <person name="Merkel B.J."/>
            <person name="Hornburger P."/>
            <person name="Mueller R.-W."/>
            <person name="Bruemmer F."/>
            <person name="Labrenz M."/>
            <person name="Spormann A.M."/>
            <person name="Op Den Camp H."/>
            <person name="Overmann J."/>
            <person name="Amann R."/>
            <person name="Jetten M.S.M."/>
            <person name="Mascher T."/>
            <person name="Medema M.H."/>
            <person name="Devos D.P."/>
            <person name="Kaster A.-K."/>
            <person name="Ovreas L."/>
            <person name="Rohde M."/>
            <person name="Galperin M.Y."/>
            <person name="Jogler C."/>
        </authorList>
    </citation>
    <scope>NUCLEOTIDE SEQUENCE [LARGE SCALE GENOMIC DNA]</scope>
    <source>
        <strain evidence="5 6">Q31b</strain>
    </source>
</reference>
<protein>
    <submittedName>
        <fullName evidence="5">Putative 2,4-dienoyl-CoA reductase</fullName>
        <ecNumber evidence="5">1.3.1.34</ecNumber>
    </submittedName>
</protein>
<organism evidence="5 6">
    <name type="scientific">Novipirellula aureliae</name>
    <dbReference type="NCBI Taxonomy" id="2527966"/>
    <lineage>
        <taxon>Bacteria</taxon>
        <taxon>Pseudomonadati</taxon>
        <taxon>Planctomycetota</taxon>
        <taxon>Planctomycetia</taxon>
        <taxon>Pirellulales</taxon>
        <taxon>Pirellulaceae</taxon>
        <taxon>Novipirellula</taxon>
    </lineage>
</organism>
<dbReference type="Proteomes" id="UP000315471">
    <property type="component" value="Unassembled WGS sequence"/>
</dbReference>
<dbReference type="SUPFAM" id="SSF51735">
    <property type="entry name" value="NAD(P)-binding Rossmann-fold domains"/>
    <property type="match status" value="1"/>
</dbReference>
<proteinExistence type="inferred from homology"/>
<feature type="domain" description="Ketoreductase" evidence="4">
    <location>
        <begin position="8"/>
        <end position="190"/>
    </location>
</feature>
<dbReference type="Gene3D" id="3.40.50.720">
    <property type="entry name" value="NAD(P)-binding Rossmann-like Domain"/>
    <property type="match status" value="1"/>
</dbReference>
<evidence type="ECO:0000256" key="3">
    <source>
        <dbReference type="RuleBase" id="RU000363"/>
    </source>
</evidence>
<dbReference type="AlphaFoldDB" id="A0A5C6D9S5"/>
<evidence type="ECO:0000313" key="6">
    <source>
        <dbReference type="Proteomes" id="UP000315471"/>
    </source>
</evidence>
<dbReference type="PANTHER" id="PTHR44196:SF1">
    <property type="entry name" value="DEHYDROGENASE_REDUCTASE SDR FAMILY MEMBER 7B"/>
    <property type="match status" value="1"/>
</dbReference>
<dbReference type="GO" id="GO:0016020">
    <property type="term" value="C:membrane"/>
    <property type="evidence" value="ECO:0007669"/>
    <property type="project" value="TreeGrafter"/>
</dbReference>
<keyword evidence="6" id="KW-1185">Reference proteome</keyword>